<dbReference type="EMBL" id="OR769222">
    <property type="protein sequence ID" value="WQJ52881.1"/>
    <property type="molecule type" value="Genomic_DNA"/>
</dbReference>
<proteinExistence type="predicted"/>
<accession>A0ABZ0Z142</accession>
<dbReference type="InterPro" id="IPR029021">
    <property type="entry name" value="Prot-tyrosine_phosphatase-like"/>
</dbReference>
<reference evidence="1 2" key="1">
    <citation type="submission" date="2023-11" db="EMBL/GenBank/DDBJ databases">
        <authorList>
            <person name="Cook R."/>
            <person name="Crisci M."/>
            <person name="Pye H."/>
            <person name="Adriaenssens E."/>
            <person name="Santini J."/>
        </authorList>
    </citation>
    <scope>NUCLEOTIDE SEQUENCE [LARGE SCALE GENOMIC DNA]</scope>
    <source>
        <strain evidence="1">Lak_Megaphage_RVC_JS4_GC31</strain>
    </source>
</reference>
<name>A0ABZ0Z142_9CAUD</name>
<evidence type="ECO:0008006" key="3">
    <source>
        <dbReference type="Google" id="ProtNLM"/>
    </source>
</evidence>
<organism evidence="1 2">
    <name type="scientific">phage Lak_Megaphage_RVC_JS4_GC31</name>
    <dbReference type="NCBI Taxonomy" id="3109228"/>
    <lineage>
        <taxon>Viruses</taxon>
        <taxon>Duplodnaviria</taxon>
        <taxon>Heunggongvirae</taxon>
        <taxon>Uroviricota</taxon>
        <taxon>Caudoviricetes</taxon>
        <taxon>Caudoviricetes code 15 clade</taxon>
    </lineage>
</organism>
<protein>
    <recommendedName>
        <fullName evidence="3">Tyrosine specific protein phosphatases domain-containing protein</fullName>
    </recommendedName>
</protein>
<sequence>MKLWCTSFEGFRKLLNDNNWDDNNLPDNVAFISICDTEKINDESNYTYETHLLSDNHDNVINLDFDDIYGYSMIDIFPDDEMVIGNTTKGLTDKQAEQLYNFIETNIDKDIYVHCAAGISRSQGIVRFILDCYPDRENEMNPDNPCKYPNIHVVSLLKRQYRKNIYKDE</sequence>
<evidence type="ECO:0000313" key="1">
    <source>
        <dbReference type="EMBL" id="WQJ52881.1"/>
    </source>
</evidence>
<dbReference type="Proteomes" id="UP001349343">
    <property type="component" value="Segment"/>
</dbReference>
<evidence type="ECO:0000313" key="2">
    <source>
        <dbReference type="Proteomes" id="UP001349343"/>
    </source>
</evidence>
<dbReference type="Gene3D" id="3.90.190.10">
    <property type="entry name" value="Protein tyrosine phosphatase superfamily"/>
    <property type="match status" value="1"/>
</dbReference>
<dbReference type="SUPFAM" id="SSF52799">
    <property type="entry name" value="(Phosphotyrosine protein) phosphatases II"/>
    <property type="match status" value="1"/>
</dbReference>
<keyword evidence="2" id="KW-1185">Reference proteome</keyword>